<reference evidence="1 2" key="1">
    <citation type="submission" date="2021-04" db="EMBL/GenBank/DDBJ databases">
        <title>Ruania sp. nov., isolated from sandy soil of mangrove forest.</title>
        <authorList>
            <person name="Ge X."/>
            <person name="Huang R."/>
            <person name="Liu W."/>
        </authorList>
    </citation>
    <scope>NUCLEOTIDE SEQUENCE [LARGE SCALE GENOMIC DNA]</scope>
    <source>
        <strain evidence="1 2">N2-46</strain>
    </source>
</reference>
<keyword evidence="2" id="KW-1185">Reference proteome</keyword>
<name>A0ABS7SCQ5_9MICO</name>
<sequence>MNRIPRELPRTNVAKNLSLAAIGVCVLGLTACAPSPIDTDDTGSIALVEEFFAHLEAGEAAEAAALTNMDLADEFINDDFYRASVALPSNARIVATSGYDEIGVTATVAYTLDDAAESVDLDVRVSPRDDGLEISGWEGDSPVSIGPGNAPGTVTVNGVLEYAVADEGNTLTLLPGAYAAEYHDPTGLTHLLGQDSTFTASIPHRYGDGGASSGARLDATAVLLPDVEPGLLVAIEDLQAACAGEHFTGTSCPGELNEAFEQPLDASVTAEWFREPGPEILFIDGNYQATSTYSVRFSDDNVSIMTVSYTGTVTRDAAGAIGFTL</sequence>
<evidence type="ECO:0000313" key="2">
    <source>
        <dbReference type="Proteomes" id="UP000826651"/>
    </source>
</evidence>
<proteinExistence type="predicted"/>
<dbReference type="RefSeq" id="WP_223408280.1">
    <property type="nucleotide sequence ID" value="NZ_JAGSHT010000016.1"/>
</dbReference>
<evidence type="ECO:0000313" key="1">
    <source>
        <dbReference type="EMBL" id="MBZ2197960.1"/>
    </source>
</evidence>
<protein>
    <recommendedName>
        <fullName evidence="3">Lipoprotein</fullName>
    </recommendedName>
</protein>
<gene>
    <name evidence="1" type="ORF">KCQ71_17500</name>
</gene>
<evidence type="ECO:0008006" key="3">
    <source>
        <dbReference type="Google" id="ProtNLM"/>
    </source>
</evidence>
<accession>A0ABS7SCQ5</accession>
<dbReference type="EMBL" id="JAGSHT010000016">
    <property type="protein sequence ID" value="MBZ2197960.1"/>
    <property type="molecule type" value="Genomic_DNA"/>
</dbReference>
<organism evidence="1 2">
    <name type="scientific">Occultella gossypii</name>
    <dbReference type="NCBI Taxonomy" id="2800820"/>
    <lineage>
        <taxon>Bacteria</taxon>
        <taxon>Bacillati</taxon>
        <taxon>Actinomycetota</taxon>
        <taxon>Actinomycetes</taxon>
        <taxon>Micrococcales</taxon>
        <taxon>Ruaniaceae</taxon>
        <taxon>Occultella</taxon>
    </lineage>
</organism>
<comment type="caution">
    <text evidence="1">The sequence shown here is derived from an EMBL/GenBank/DDBJ whole genome shotgun (WGS) entry which is preliminary data.</text>
</comment>
<dbReference type="Proteomes" id="UP000826651">
    <property type="component" value="Unassembled WGS sequence"/>
</dbReference>
<dbReference type="PROSITE" id="PS51257">
    <property type="entry name" value="PROKAR_LIPOPROTEIN"/>
    <property type="match status" value="1"/>
</dbReference>